<dbReference type="GO" id="GO:0005737">
    <property type="term" value="C:cytoplasm"/>
    <property type="evidence" value="ECO:0007669"/>
    <property type="project" value="TreeGrafter"/>
</dbReference>
<dbReference type="GO" id="GO:0005524">
    <property type="term" value="F:ATP binding"/>
    <property type="evidence" value="ECO:0007669"/>
    <property type="project" value="UniProtKB-KW"/>
</dbReference>
<dbReference type="AlphaFoldDB" id="A0A8T5VPX3"/>
<keyword evidence="1" id="KW-0547">Nucleotide-binding</keyword>
<evidence type="ECO:0000256" key="1">
    <source>
        <dbReference type="ARBA" id="ARBA00022741"/>
    </source>
</evidence>
<proteinExistence type="predicted"/>
<dbReference type="EMBL" id="CP096255">
    <property type="protein sequence ID" value="UPT90475.1"/>
    <property type="molecule type" value="Genomic_DNA"/>
</dbReference>
<evidence type="ECO:0000256" key="2">
    <source>
        <dbReference type="ARBA" id="ARBA00022840"/>
    </source>
</evidence>
<dbReference type="Gene3D" id="3.40.50.300">
    <property type="entry name" value="P-loop containing nucleotide triphosphate hydrolases"/>
    <property type="match status" value="1"/>
</dbReference>
<dbReference type="GO" id="GO:0004016">
    <property type="term" value="F:adenylate cyclase activity"/>
    <property type="evidence" value="ECO:0007669"/>
    <property type="project" value="TreeGrafter"/>
</dbReference>
<dbReference type="Proteomes" id="UP000551709">
    <property type="component" value="Chromosome"/>
</dbReference>
<dbReference type="PANTHER" id="PTHR16305:SF35">
    <property type="entry name" value="TRANSCRIPTIONAL ACTIVATOR DOMAIN"/>
    <property type="match status" value="1"/>
</dbReference>
<dbReference type="InterPro" id="IPR027417">
    <property type="entry name" value="P-loop_NTPase"/>
</dbReference>
<evidence type="ECO:0000313" key="4">
    <source>
        <dbReference type="Proteomes" id="UP000551709"/>
    </source>
</evidence>
<name>A0A8T5VPX3_9BRAD</name>
<dbReference type="InterPro" id="IPR041664">
    <property type="entry name" value="AAA_16"/>
</dbReference>
<protein>
    <submittedName>
        <fullName evidence="3">AAA family ATPase</fullName>
    </submittedName>
</protein>
<gene>
    <name evidence="3" type="ORF">HAP41_0000016990</name>
</gene>
<evidence type="ECO:0000313" key="3">
    <source>
        <dbReference type="EMBL" id="UPT90475.1"/>
    </source>
</evidence>
<keyword evidence="2" id="KW-0067">ATP-binding</keyword>
<reference evidence="3 4" key="1">
    <citation type="journal article" date="2017" name="Syst. Appl. Microbiol.">
        <title>Soybeans inoculated with root zone soils of Canadian native legumes harbour diverse and novel Bradyrhizobium spp. that possess agricultural potential.</title>
        <authorList>
            <person name="Bromfield E.S.P."/>
            <person name="Cloutier S."/>
            <person name="Tambong J.T."/>
            <person name="Tran Thi T.V."/>
        </authorList>
    </citation>
    <scope>NUCLEOTIDE SEQUENCE [LARGE SCALE GENOMIC DNA]</scope>
    <source>
        <strain evidence="3 4">1S5</strain>
    </source>
</reference>
<dbReference type="PANTHER" id="PTHR16305">
    <property type="entry name" value="TESTICULAR SOLUBLE ADENYLYL CYCLASE"/>
    <property type="match status" value="1"/>
</dbReference>
<dbReference type="RefSeq" id="WP_224580810.1">
    <property type="nucleotide sequence ID" value="NZ_CP096255.1"/>
</dbReference>
<organism evidence="3 4">
    <name type="scientific">Bradyrhizobium barranii subsp. apii</name>
    <dbReference type="NCBI Taxonomy" id="2819348"/>
    <lineage>
        <taxon>Bacteria</taxon>
        <taxon>Pseudomonadati</taxon>
        <taxon>Pseudomonadota</taxon>
        <taxon>Alphaproteobacteria</taxon>
        <taxon>Hyphomicrobiales</taxon>
        <taxon>Nitrobacteraceae</taxon>
        <taxon>Bradyrhizobium</taxon>
        <taxon>Bradyrhizobium barranii</taxon>
    </lineage>
</organism>
<sequence length="481" mass="51777">MTRRAKKATSPRKGRVGATLASPSLQGRAQDIALIDHLIERIDQGGSTLVISGEPGIGKSALLDVARHRASERGFSVLSMTGVLAEVHLPFAALEQALRPLMKGAEGLVPRQRSALLAAFGMHDDAGPPDIFLVALATLSLLSERATREPLLLVADDAQWLDQATFEVLAFVSRRLSSDPIVLVVAMRDDFKSSLGDASTLRLRLSGLDQADAERLLDANAPGLPAELRSRFLREASGNPLALVELPRGERAAGDAPWLPLTDRLERAFSSRSSDLPHIALLLLFVTAENDGTSLHEILSAAEAVLGERVGIAAIAPAVAAKLIEINGTEVRFRHPLVRSAMHQAADPATRQRIHAALAAVIHDQLDRQLWHRAAATIGPDDELAGEYDLMAARALRRGAVAMAIEVLESAARLSSTAKARGDRMLRAAELAADLGQPELMERLLRQADIDETNQLRWSGSPGAVRSASPRRSTIPRRFSH</sequence>
<dbReference type="Pfam" id="PF13191">
    <property type="entry name" value="AAA_16"/>
    <property type="match status" value="1"/>
</dbReference>
<accession>A0A8T5VPX3</accession>
<dbReference type="SUPFAM" id="SSF52540">
    <property type="entry name" value="P-loop containing nucleoside triphosphate hydrolases"/>
    <property type="match status" value="1"/>
</dbReference>